<accession>A0A2W5Q7C7</accession>
<keyword evidence="1" id="KW-0472">Membrane</keyword>
<sequence length="88" mass="9885">MTRRDLFWRAAGAVLLVGATAAEQLAPGSGAFRGLLTLVLLVTAFLGLLLLIRGKKMALALRIERSRHRMLPDLIRARRRQRRAERLP</sequence>
<comment type="caution">
    <text evidence="2">The sequence shown here is derived from an EMBL/GenBank/DDBJ whole genome shotgun (WGS) entry which is preliminary data.</text>
</comment>
<name>A0A2W5Q7C7_9SPHN</name>
<evidence type="ECO:0000313" key="3">
    <source>
        <dbReference type="Proteomes" id="UP000249082"/>
    </source>
</evidence>
<reference evidence="2 3" key="1">
    <citation type="submission" date="2017-08" db="EMBL/GenBank/DDBJ databases">
        <title>Infants hospitalized years apart are colonized by the same room-sourced microbial strains.</title>
        <authorList>
            <person name="Brooks B."/>
            <person name="Olm M.R."/>
            <person name="Firek B.A."/>
            <person name="Baker R."/>
            <person name="Thomas B.C."/>
            <person name="Morowitz M.J."/>
            <person name="Banfield J.F."/>
        </authorList>
    </citation>
    <scope>NUCLEOTIDE SEQUENCE [LARGE SCALE GENOMIC DNA]</scope>
    <source>
        <strain evidence="2">S2_005_002_R2_33</strain>
    </source>
</reference>
<keyword evidence="1" id="KW-0812">Transmembrane</keyword>
<gene>
    <name evidence="2" type="ORF">DI555_16835</name>
</gene>
<evidence type="ECO:0000256" key="1">
    <source>
        <dbReference type="SAM" id="Phobius"/>
    </source>
</evidence>
<feature type="transmembrane region" description="Helical" evidence="1">
    <location>
        <begin position="31"/>
        <end position="52"/>
    </location>
</feature>
<protein>
    <submittedName>
        <fullName evidence="2">Uncharacterized protein</fullName>
    </submittedName>
</protein>
<evidence type="ECO:0000313" key="2">
    <source>
        <dbReference type="EMBL" id="PZQ53307.1"/>
    </source>
</evidence>
<dbReference type="EMBL" id="QFPX01000016">
    <property type="protein sequence ID" value="PZQ53307.1"/>
    <property type="molecule type" value="Genomic_DNA"/>
</dbReference>
<dbReference type="AlphaFoldDB" id="A0A2W5Q7C7"/>
<dbReference type="Proteomes" id="UP000249082">
    <property type="component" value="Unassembled WGS sequence"/>
</dbReference>
<organism evidence="2 3">
    <name type="scientific">Novosphingobium pentaromativorans</name>
    <dbReference type="NCBI Taxonomy" id="205844"/>
    <lineage>
        <taxon>Bacteria</taxon>
        <taxon>Pseudomonadati</taxon>
        <taxon>Pseudomonadota</taxon>
        <taxon>Alphaproteobacteria</taxon>
        <taxon>Sphingomonadales</taxon>
        <taxon>Sphingomonadaceae</taxon>
        <taxon>Novosphingobium</taxon>
    </lineage>
</organism>
<proteinExistence type="predicted"/>
<keyword evidence="1" id="KW-1133">Transmembrane helix</keyword>